<proteinExistence type="predicted"/>
<protein>
    <submittedName>
        <fullName evidence="1">Uncharacterized protein</fullName>
    </submittedName>
</protein>
<evidence type="ECO:0000313" key="1">
    <source>
        <dbReference type="EMBL" id="KAF9746083.1"/>
    </source>
</evidence>
<accession>A0A8H7N2F9</accession>
<name>A0A8H7N2F9_BIOOC</name>
<organism evidence="1 2">
    <name type="scientific">Bionectria ochroleuca</name>
    <name type="common">Gliocladium roseum</name>
    <dbReference type="NCBI Taxonomy" id="29856"/>
    <lineage>
        <taxon>Eukaryota</taxon>
        <taxon>Fungi</taxon>
        <taxon>Dikarya</taxon>
        <taxon>Ascomycota</taxon>
        <taxon>Pezizomycotina</taxon>
        <taxon>Sordariomycetes</taxon>
        <taxon>Hypocreomycetidae</taxon>
        <taxon>Hypocreales</taxon>
        <taxon>Bionectriaceae</taxon>
        <taxon>Clonostachys</taxon>
    </lineage>
</organism>
<dbReference type="EMBL" id="JADCTT010000012">
    <property type="protein sequence ID" value="KAF9746083.1"/>
    <property type="molecule type" value="Genomic_DNA"/>
</dbReference>
<dbReference type="Proteomes" id="UP000616885">
    <property type="component" value="Unassembled WGS sequence"/>
</dbReference>
<dbReference type="AlphaFoldDB" id="A0A8H7N2F9"/>
<reference evidence="1" key="1">
    <citation type="submission" date="2020-10" db="EMBL/GenBank/DDBJ databases">
        <title>High-Quality Genome Resource of Clonostachys rosea strain S41 by Oxford Nanopore Long-Read Sequencing.</title>
        <authorList>
            <person name="Wang H."/>
        </authorList>
    </citation>
    <scope>NUCLEOTIDE SEQUENCE</scope>
    <source>
        <strain evidence="1">S41</strain>
    </source>
</reference>
<gene>
    <name evidence="1" type="ORF">IM811_004384</name>
</gene>
<sequence length="97" mass="10475">MASNDPIPNVMCTAACFPINLPPKPPPKGAEPSLQDEYDAKLSIVTCGCSYGYYHKDRSWVSGADVRAGLFPTRDGTFLQKDGADASLEPQPKTMEP</sequence>
<comment type="caution">
    <text evidence="1">The sequence shown here is derived from an EMBL/GenBank/DDBJ whole genome shotgun (WGS) entry which is preliminary data.</text>
</comment>
<evidence type="ECO:0000313" key="2">
    <source>
        <dbReference type="Proteomes" id="UP000616885"/>
    </source>
</evidence>